<sequence length="172" mass="18550">MFDTMTLTKTVGAFCGALLIFLLGKWVAEEIYHTDGPHSSLEQAYVIDTGADADAGAAEVEEVDFNLLLAEANPAQGERLWRQCAACHSLEDGRNGTGPHLYGVVGRGKGDVEGYNFSDVFADNPDVWTPENLNAFIADPRGYAPGTRMAYAGMRSAEDRAALIAFLDAQDE</sequence>
<name>A0ABW4S771_9RHOB</name>
<organism evidence="8 9">
    <name type="scientific">Halodurantibacterium flavum</name>
    <dbReference type="NCBI Taxonomy" id="1382802"/>
    <lineage>
        <taxon>Bacteria</taxon>
        <taxon>Pseudomonadati</taxon>
        <taxon>Pseudomonadota</taxon>
        <taxon>Alphaproteobacteria</taxon>
        <taxon>Rhodobacterales</taxon>
        <taxon>Paracoccaceae</taxon>
        <taxon>Halodurantibacterium</taxon>
    </lineage>
</organism>
<protein>
    <submittedName>
        <fullName evidence="8">C-type cytochrome</fullName>
    </submittedName>
</protein>
<evidence type="ECO:0000256" key="4">
    <source>
        <dbReference type="ARBA" id="ARBA00022982"/>
    </source>
</evidence>
<evidence type="ECO:0000256" key="6">
    <source>
        <dbReference type="PROSITE-ProRule" id="PRU00433"/>
    </source>
</evidence>
<evidence type="ECO:0000313" key="9">
    <source>
        <dbReference type="Proteomes" id="UP001597353"/>
    </source>
</evidence>
<dbReference type="InterPro" id="IPR036909">
    <property type="entry name" value="Cyt_c-like_dom_sf"/>
</dbReference>
<comment type="caution">
    <text evidence="8">The sequence shown here is derived from an EMBL/GenBank/DDBJ whole genome shotgun (WGS) entry which is preliminary data.</text>
</comment>
<dbReference type="Proteomes" id="UP001597353">
    <property type="component" value="Unassembled WGS sequence"/>
</dbReference>
<dbReference type="RefSeq" id="WP_390263020.1">
    <property type="nucleotide sequence ID" value="NZ_JBHUGH010000010.1"/>
</dbReference>
<proteinExistence type="predicted"/>
<evidence type="ECO:0000256" key="3">
    <source>
        <dbReference type="ARBA" id="ARBA00022723"/>
    </source>
</evidence>
<keyword evidence="3 6" id="KW-0479">Metal-binding</keyword>
<dbReference type="InterPro" id="IPR002327">
    <property type="entry name" value="Cyt_c_1A/1B"/>
</dbReference>
<keyword evidence="2 6" id="KW-0349">Heme</keyword>
<keyword evidence="9" id="KW-1185">Reference proteome</keyword>
<reference evidence="9" key="1">
    <citation type="journal article" date="2019" name="Int. J. Syst. Evol. Microbiol.">
        <title>The Global Catalogue of Microorganisms (GCM) 10K type strain sequencing project: providing services to taxonomists for standard genome sequencing and annotation.</title>
        <authorList>
            <consortium name="The Broad Institute Genomics Platform"/>
            <consortium name="The Broad Institute Genome Sequencing Center for Infectious Disease"/>
            <person name="Wu L."/>
            <person name="Ma J."/>
        </authorList>
    </citation>
    <scope>NUCLEOTIDE SEQUENCE [LARGE SCALE GENOMIC DNA]</scope>
    <source>
        <strain evidence="9">CGMCC 4.7242</strain>
    </source>
</reference>
<dbReference type="InterPro" id="IPR009056">
    <property type="entry name" value="Cyt_c-like_dom"/>
</dbReference>
<dbReference type="PROSITE" id="PS51007">
    <property type="entry name" value="CYTC"/>
    <property type="match status" value="1"/>
</dbReference>
<evidence type="ECO:0000256" key="1">
    <source>
        <dbReference type="ARBA" id="ARBA00022448"/>
    </source>
</evidence>
<dbReference type="Gene3D" id="1.10.760.10">
    <property type="entry name" value="Cytochrome c-like domain"/>
    <property type="match status" value="1"/>
</dbReference>
<feature type="domain" description="Cytochrome c" evidence="7">
    <location>
        <begin position="72"/>
        <end position="171"/>
    </location>
</feature>
<keyword evidence="5 6" id="KW-0408">Iron</keyword>
<keyword evidence="1" id="KW-0813">Transport</keyword>
<evidence type="ECO:0000259" key="7">
    <source>
        <dbReference type="PROSITE" id="PS51007"/>
    </source>
</evidence>
<dbReference type="PRINTS" id="PR00604">
    <property type="entry name" value="CYTCHRMECIAB"/>
</dbReference>
<evidence type="ECO:0000256" key="5">
    <source>
        <dbReference type="ARBA" id="ARBA00023004"/>
    </source>
</evidence>
<evidence type="ECO:0000313" key="8">
    <source>
        <dbReference type="EMBL" id="MFD1913325.1"/>
    </source>
</evidence>
<accession>A0ABW4S771</accession>
<keyword evidence="4" id="KW-0249">Electron transport</keyword>
<gene>
    <name evidence="8" type="ORF">ACFSGJ_14000</name>
</gene>
<dbReference type="Pfam" id="PF00034">
    <property type="entry name" value="Cytochrom_C"/>
    <property type="match status" value="1"/>
</dbReference>
<dbReference type="EMBL" id="JBHUGH010000010">
    <property type="protein sequence ID" value="MFD1913325.1"/>
    <property type="molecule type" value="Genomic_DNA"/>
</dbReference>
<dbReference type="PANTHER" id="PTHR11961">
    <property type="entry name" value="CYTOCHROME C"/>
    <property type="match status" value="1"/>
</dbReference>
<evidence type="ECO:0000256" key="2">
    <source>
        <dbReference type="ARBA" id="ARBA00022617"/>
    </source>
</evidence>
<dbReference type="SUPFAM" id="SSF46626">
    <property type="entry name" value="Cytochrome c"/>
    <property type="match status" value="1"/>
</dbReference>